<evidence type="ECO:0000256" key="1">
    <source>
        <dbReference type="SAM" id="SignalP"/>
    </source>
</evidence>
<evidence type="ECO:0000313" key="3">
    <source>
        <dbReference type="EMBL" id="RST85475.1"/>
    </source>
</evidence>
<comment type="caution">
    <text evidence="3">The sequence shown here is derived from an EMBL/GenBank/DDBJ whole genome shotgun (WGS) entry which is preliminary data.</text>
</comment>
<dbReference type="InterPro" id="IPR005183">
    <property type="entry name" value="DUF305_CopM-like"/>
</dbReference>
<feature type="chain" id="PRO_5019375458" evidence="1">
    <location>
        <begin position="23"/>
        <end position="137"/>
    </location>
</feature>
<dbReference type="Proteomes" id="UP000278398">
    <property type="component" value="Unassembled WGS sequence"/>
</dbReference>
<keyword evidence="1" id="KW-0732">Signal</keyword>
<sequence length="137" mass="14932">MKTLKTIAAAAALTAVTAVAWAQMNHGGHGGGMMMNMDQMQSMMESMMPADGDSESTKAFKQADMDMMQGMAVEYTGNADVDFRLKMIPHHQGAIDMAKVALEHGTDPDTKLLAEAIIAAQEREIAEMQAWLEKNRK</sequence>
<dbReference type="Pfam" id="PF03713">
    <property type="entry name" value="DUF305"/>
    <property type="match status" value="1"/>
</dbReference>
<dbReference type="EMBL" id="RWKW01000055">
    <property type="protein sequence ID" value="RST85475.1"/>
    <property type="molecule type" value="Genomic_DNA"/>
</dbReference>
<dbReference type="PANTHER" id="PTHR36933:SF1">
    <property type="entry name" value="SLL0788 PROTEIN"/>
    <property type="match status" value="1"/>
</dbReference>
<proteinExistence type="predicted"/>
<evidence type="ECO:0000259" key="2">
    <source>
        <dbReference type="Pfam" id="PF03713"/>
    </source>
</evidence>
<name>A0A429YVK0_9HYPH</name>
<feature type="domain" description="DUF305" evidence="2">
    <location>
        <begin position="32"/>
        <end position="132"/>
    </location>
</feature>
<gene>
    <name evidence="3" type="ORF">EJC49_15400</name>
</gene>
<reference evidence="3 4" key="1">
    <citation type="submission" date="2018-12" db="EMBL/GenBank/DDBJ databases">
        <title>Mesorhizobium carbonis sp. nov., isolated from coal mine water.</title>
        <authorList>
            <person name="Xin W."/>
            <person name="Xu Z."/>
            <person name="Xiang F."/>
            <person name="Zhang J."/>
            <person name="Xi L."/>
            <person name="Liu J."/>
        </authorList>
    </citation>
    <scope>NUCLEOTIDE SEQUENCE [LARGE SCALE GENOMIC DNA]</scope>
    <source>
        <strain evidence="3 4">B2.3</strain>
    </source>
</reference>
<evidence type="ECO:0000313" key="4">
    <source>
        <dbReference type="Proteomes" id="UP000278398"/>
    </source>
</evidence>
<accession>A0A429YVK0</accession>
<keyword evidence="4" id="KW-1185">Reference proteome</keyword>
<dbReference type="PANTHER" id="PTHR36933">
    <property type="entry name" value="SLL0788 PROTEIN"/>
    <property type="match status" value="1"/>
</dbReference>
<dbReference type="AlphaFoldDB" id="A0A429YVK0"/>
<dbReference type="InterPro" id="IPR012347">
    <property type="entry name" value="Ferritin-like"/>
</dbReference>
<protein>
    <submittedName>
        <fullName evidence="3">DUF305 domain-containing protein</fullName>
    </submittedName>
</protein>
<feature type="signal peptide" evidence="1">
    <location>
        <begin position="1"/>
        <end position="22"/>
    </location>
</feature>
<dbReference type="Gene3D" id="1.20.1260.10">
    <property type="match status" value="1"/>
</dbReference>
<dbReference type="RefSeq" id="WP_126700825.1">
    <property type="nucleotide sequence ID" value="NZ_RWKW01000055.1"/>
</dbReference>
<organism evidence="3 4">
    <name type="scientific">Aquibium carbonis</name>
    <dbReference type="NCBI Taxonomy" id="2495581"/>
    <lineage>
        <taxon>Bacteria</taxon>
        <taxon>Pseudomonadati</taxon>
        <taxon>Pseudomonadota</taxon>
        <taxon>Alphaproteobacteria</taxon>
        <taxon>Hyphomicrobiales</taxon>
        <taxon>Phyllobacteriaceae</taxon>
        <taxon>Aquibium</taxon>
    </lineage>
</organism>
<dbReference type="OrthoDB" id="517560at2"/>